<evidence type="ECO:0000313" key="5">
    <source>
        <dbReference type="Proteomes" id="UP000032287"/>
    </source>
</evidence>
<reference evidence="3 6" key="2">
    <citation type="submission" date="2017-04" db="EMBL/GenBank/DDBJ databases">
        <title>The genome sequence of Weissella cibaria isolated from wild Drosophila.</title>
        <authorList>
            <person name="Ricks N.J."/>
            <person name="Carroll C."/>
            <person name="Walters A."/>
            <person name="Newell P.D."/>
            <person name="Chaston J.M."/>
        </authorList>
    </citation>
    <scope>NUCLEOTIDE SEQUENCE [LARGE SCALE GENOMIC DNA]</scope>
    <source>
        <strain evidence="3 6">DmW_103</strain>
    </source>
</reference>
<dbReference type="EMBL" id="CP020928">
    <property type="protein sequence ID" value="AWF95648.1"/>
    <property type="molecule type" value="Genomic_DNA"/>
</dbReference>
<dbReference type="EMBL" id="VNHC01000002">
    <property type="protein sequence ID" value="TVV27452.1"/>
    <property type="molecule type" value="Genomic_DNA"/>
</dbReference>
<dbReference type="KEGG" id="wcb:AO080_08145"/>
<dbReference type="Proteomes" id="UP000244870">
    <property type="component" value="Chromosome"/>
</dbReference>
<evidence type="ECO:0000313" key="2">
    <source>
        <dbReference type="EMBL" id="KIU19730.1"/>
    </source>
</evidence>
<keyword evidence="5" id="KW-1185">Reference proteome</keyword>
<reference evidence="4 8" key="4">
    <citation type="submission" date="2019-07" db="EMBL/GenBank/DDBJ databases">
        <title>Genome sequence of Weissella cibaria GK1.</title>
        <authorList>
            <person name="Choi H.-J."/>
        </authorList>
    </citation>
    <scope>NUCLEOTIDE SEQUENCE [LARGE SCALE GENOMIC DNA]</scope>
    <source>
        <strain evidence="4 8">GK1</strain>
    </source>
</reference>
<name>A0A0D1LGS6_9LACO</name>
<accession>A0A0D1LGS6</accession>
<reference evidence="2 5" key="1">
    <citation type="journal article" date="2015" name="Microbiology (Mosc.)">
        <title>Genomics of the Weissella cibaria species with an examination of its metabolic traits.</title>
        <authorList>
            <person name="Lynch K.M."/>
            <person name="Lucid A."/>
            <person name="Arendt E.K."/>
            <person name="Sleator R.D."/>
            <person name="Lucey B."/>
            <person name="Coffey A."/>
        </authorList>
    </citation>
    <scope>NUCLEOTIDE SEQUENCE [LARGE SCALE GENOMIC DNA]</scope>
    <source>
        <strain evidence="2 5">MG1</strain>
    </source>
</reference>
<evidence type="ECO:0000313" key="1">
    <source>
        <dbReference type="EMBL" id="AWF95648.1"/>
    </source>
</evidence>
<dbReference type="Proteomes" id="UP000320012">
    <property type="component" value="Unassembled WGS sequence"/>
</dbReference>
<gene>
    <name evidence="1" type="ORF">B6254_1244</name>
    <name evidence="3" type="ORF">B9D04_04380</name>
    <name evidence="4" type="ORF">FO435_05925</name>
    <name evidence="2" type="ORF">QX99_01751</name>
</gene>
<protein>
    <submittedName>
        <fullName evidence="2">Uncharacterized protein</fullName>
    </submittedName>
</protein>
<dbReference type="PATRIC" id="fig|137591.25.peg.1722"/>
<dbReference type="Proteomes" id="UP000032287">
    <property type="component" value="Unassembled WGS sequence"/>
</dbReference>
<dbReference type="EMBL" id="JWHU01000034">
    <property type="protein sequence ID" value="KIU19730.1"/>
    <property type="molecule type" value="Genomic_DNA"/>
</dbReference>
<dbReference type="OrthoDB" id="2146492at2"/>
<evidence type="ECO:0000313" key="3">
    <source>
        <dbReference type="EMBL" id="OSP89762.1"/>
    </source>
</evidence>
<dbReference type="EMBL" id="NDXJ01000005">
    <property type="protein sequence ID" value="OSP89762.1"/>
    <property type="molecule type" value="Genomic_DNA"/>
</dbReference>
<organism evidence="2 5">
    <name type="scientific">Weissella cibaria</name>
    <dbReference type="NCBI Taxonomy" id="137591"/>
    <lineage>
        <taxon>Bacteria</taxon>
        <taxon>Bacillati</taxon>
        <taxon>Bacillota</taxon>
        <taxon>Bacilli</taxon>
        <taxon>Lactobacillales</taxon>
        <taxon>Lactobacillaceae</taxon>
        <taxon>Weissella</taxon>
    </lineage>
</organism>
<dbReference type="RefSeq" id="WP_043711908.1">
    <property type="nucleotide sequence ID" value="NZ_CP012873.1"/>
</dbReference>
<sequence length="124" mass="14557">MAEENYTPIDELTSEEHTWYAVRMVGEEIDTLLTAAPDYDEAVGIAHRTSQQFPDFKLTVQKVIGVFMDNTRYDKMTDLNWYGVMPARRKDNYITQIFSNFKDLNDFLQDNRAEKFRFVSLLAE</sequence>
<evidence type="ECO:0000313" key="7">
    <source>
        <dbReference type="Proteomes" id="UP000244870"/>
    </source>
</evidence>
<evidence type="ECO:0000313" key="4">
    <source>
        <dbReference type="EMBL" id="TVV27452.1"/>
    </source>
</evidence>
<evidence type="ECO:0000313" key="6">
    <source>
        <dbReference type="Proteomes" id="UP000193588"/>
    </source>
</evidence>
<dbReference type="Proteomes" id="UP000193588">
    <property type="component" value="Unassembled WGS sequence"/>
</dbReference>
<dbReference type="STRING" id="137591.AO080_08145"/>
<reference evidence="1 7" key="3">
    <citation type="submission" date="2017-04" db="EMBL/GenBank/DDBJ databases">
        <title>Weissella cibaria strain m2 complete genome.</title>
        <authorList>
            <person name="Pan Q."/>
            <person name="Tan M."/>
            <person name="Yao F."/>
            <person name="Su S."/>
        </authorList>
    </citation>
    <scope>NUCLEOTIDE SEQUENCE [LARGE SCALE GENOMIC DNA]</scope>
    <source>
        <strain evidence="1 7">M2</strain>
    </source>
</reference>
<proteinExistence type="predicted"/>
<evidence type="ECO:0000313" key="8">
    <source>
        <dbReference type="Proteomes" id="UP000320012"/>
    </source>
</evidence>
<dbReference type="AlphaFoldDB" id="A0A0D1LGS6"/>